<feature type="chain" id="PRO_5039197472" evidence="1">
    <location>
        <begin position="22"/>
        <end position="513"/>
    </location>
</feature>
<dbReference type="KEGG" id="aoe:Clos_2103"/>
<dbReference type="eggNOG" id="COG4939">
    <property type="taxonomic scope" value="Bacteria"/>
</dbReference>
<evidence type="ECO:0000256" key="1">
    <source>
        <dbReference type="SAM" id="SignalP"/>
    </source>
</evidence>
<sequence>MKKAVALALAGLLALPFVAPATVNAADPVLEGPGVKSAVVFNNEHSNDAKITLGTKSYVKNGKVFVPVREIVEKFGLHIKYDAATHTAYIVGDENATVASAEKGEGMNLFGLDGKRLDTAVEINEESKSFVAAADLATALGRYYYEDTLSNSLYMFDEAAPMKDGEYVAVAVASRGWAPQVNLTVKDGKIESVVYNEYNAEGKDKKTDEAYNASWQAKYPEVVLAEKIDALQADLLEKQNAFNVDVATGATSTSATFKTLTKKAIAKAKAAHTSQAVGIDYRDGKYVVVGITDSRGWTPQLDMVVEGGKIVSAEYTAINDAGESKRLDGGGYVTNWKNKYPDVDPVAIIQEREAQLVKVQDPNMVDISTGATSWGQDLKLFAVGALNQAAKADIAVTGDSTIYVFHGAPTAASAYYVQLLAVEENGKIVDVDYVEYQTGADLAKPHNPAYLTNWANKMTDVLQGRSQLDIRQEMLDFFMENKSVEGIDTITGASNWRKGIVNLGQKALERIEK</sequence>
<dbReference type="Proteomes" id="UP000000269">
    <property type="component" value="Chromosome"/>
</dbReference>
<dbReference type="InterPro" id="IPR007329">
    <property type="entry name" value="FMN-bd"/>
</dbReference>
<evidence type="ECO:0000313" key="4">
    <source>
        <dbReference type="Proteomes" id="UP000000269"/>
    </source>
</evidence>
<reference evidence="4" key="1">
    <citation type="submission" date="2007-10" db="EMBL/GenBank/DDBJ databases">
        <title>Complete genome of Alkaliphilus oremlandii OhILAs.</title>
        <authorList>
            <person name="Copeland A."/>
            <person name="Lucas S."/>
            <person name="Lapidus A."/>
            <person name="Barry K."/>
            <person name="Detter J.C."/>
            <person name="Glavina del Rio T."/>
            <person name="Hammon N."/>
            <person name="Israni S."/>
            <person name="Dalin E."/>
            <person name="Tice H."/>
            <person name="Pitluck S."/>
            <person name="Chain P."/>
            <person name="Malfatti S."/>
            <person name="Shin M."/>
            <person name="Vergez L."/>
            <person name="Schmutz J."/>
            <person name="Larimer F."/>
            <person name="Land M."/>
            <person name="Hauser L."/>
            <person name="Kyrpides N."/>
            <person name="Mikhailova N."/>
            <person name="Stolz J.F."/>
            <person name="Dawson A."/>
            <person name="Fisher E."/>
            <person name="Crable B."/>
            <person name="Perera E."/>
            <person name="Lisak J."/>
            <person name="Ranganathan M."/>
            <person name="Basu P."/>
            <person name="Richardson P."/>
        </authorList>
    </citation>
    <scope>NUCLEOTIDE SEQUENCE [LARGE SCALE GENOMIC DNA]</scope>
    <source>
        <strain evidence="4">OhILAs</strain>
    </source>
</reference>
<dbReference type="InterPro" id="IPR036582">
    <property type="entry name" value="Mao_N_sf"/>
</dbReference>
<name>A8MIK7_ALKOO</name>
<dbReference type="GO" id="GO:0010181">
    <property type="term" value="F:FMN binding"/>
    <property type="evidence" value="ECO:0007669"/>
    <property type="project" value="InterPro"/>
</dbReference>
<dbReference type="EMBL" id="CP000853">
    <property type="protein sequence ID" value="ABW19639.1"/>
    <property type="molecule type" value="Genomic_DNA"/>
</dbReference>
<dbReference type="InterPro" id="IPR012854">
    <property type="entry name" value="Cu_amine_oxidase-like_N"/>
</dbReference>
<dbReference type="SMART" id="SM00900">
    <property type="entry name" value="FMN_bind"/>
    <property type="match status" value="1"/>
</dbReference>
<dbReference type="HOGENOM" id="CLU_530668_0_0_9"/>
<dbReference type="Gene3D" id="3.90.1010.20">
    <property type="match status" value="3"/>
</dbReference>
<dbReference type="GO" id="GO:0016020">
    <property type="term" value="C:membrane"/>
    <property type="evidence" value="ECO:0007669"/>
    <property type="project" value="InterPro"/>
</dbReference>
<dbReference type="Pfam" id="PF07833">
    <property type="entry name" value="Cu_amine_oxidN1"/>
    <property type="match status" value="1"/>
</dbReference>
<dbReference type="STRING" id="350688.Clos_2103"/>
<evidence type="ECO:0000313" key="3">
    <source>
        <dbReference type="EMBL" id="ABW19639.1"/>
    </source>
</evidence>
<dbReference type="Pfam" id="PF04205">
    <property type="entry name" value="FMN_bind"/>
    <property type="match status" value="1"/>
</dbReference>
<keyword evidence="1" id="KW-0732">Signal</keyword>
<dbReference type="AlphaFoldDB" id="A8MIK7"/>
<dbReference type="RefSeq" id="WP_012159948.1">
    <property type="nucleotide sequence ID" value="NC_009922.1"/>
</dbReference>
<proteinExistence type="predicted"/>
<organism evidence="3 4">
    <name type="scientific">Alkaliphilus oremlandii (strain OhILAs)</name>
    <name type="common">Clostridium oremlandii (strain OhILAs)</name>
    <dbReference type="NCBI Taxonomy" id="350688"/>
    <lineage>
        <taxon>Bacteria</taxon>
        <taxon>Bacillati</taxon>
        <taxon>Bacillota</taxon>
        <taxon>Clostridia</taxon>
        <taxon>Peptostreptococcales</taxon>
        <taxon>Natronincolaceae</taxon>
        <taxon>Alkaliphilus</taxon>
    </lineage>
</organism>
<accession>A8MIK7</accession>
<gene>
    <name evidence="3" type="ordered locus">Clos_2103</name>
</gene>
<feature type="domain" description="FMN-binding" evidence="2">
    <location>
        <begin position="176"/>
        <end position="268"/>
    </location>
</feature>
<dbReference type="OrthoDB" id="1937675at2"/>
<protein>
    <submittedName>
        <fullName evidence="3">FMN-binding domain protein</fullName>
    </submittedName>
</protein>
<feature type="signal peptide" evidence="1">
    <location>
        <begin position="1"/>
        <end position="21"/>
    </location>
</feature>
<evidence type="ECO:0000259" key="2">
    <source>
        <dbReference type="SMART" id="SM00900"/>
    </source>
</evidence>
<keyword evidence="4" id="KW-1185">Reference proteome</keyword>
<dbReference type="SUPFAM" id="SSF55383">
    <property type="entry name" value="Copper amine oxidase, domain N"/>
    <property type="match status" value="1"/>
</dbReference>